<organism evidence="1">
    <name type="scientific">Anopheles darlingi</name>
    <name type="common">Mosquito</name>
    <dbReference type="NCBI Taxonomy" id="43151"/>
    <lineage>
        <taxon>Eukaryota</taxon>
        <taxon>Metazoa</taxon>
        <taxon>Ecdysozoa</taxon>
        <taxon>Arthropoda</taxon>
        <taxon>Hexapoda</taxon>
        <taxon>Insecta</taxon>
        <taxon>Pterygota</taxon>
        <taxon>Neoptera</taxon>
        <taxon>Endopterygota</taxon>
        <taxon>Diptera</taxon>
        <taxon>Nematocera</taxon>
        <taxon>Culicoidea</taxon>
        <taxon>Culicidae</taxon>
        <taxon>Anophelinae</taxon>
        <taxon>Anopheles</taxon>
    </lineage>
</organism>
<name>A0A2M4DC81_ANODA</name>
<protein>
    <submittedName>
        <fullName evidence="1">Putative secreted protein</fullName>
    </submittedName>
</protein>
<reference evidence="1" key="1">
    <citation type="submission" date="2018-01" db="EMBL/GenBank/DDBJ databases">
        <title>An insight into the sialome of Amazonian anophelines.</title>
        <authorList>
            <person name="Ribeiro J.M."/>
            <person name="Scarpassa V."/>
            <person name="Calvo E."/>
        </authorList>
    </citation>
    <scope>NUCLEOTIDE SEQUENCE</scope>
</reference>
<dbReference type="AlphaFoldDB" id="A0A2M4DC81"/>
<dbReference type="EMBL" id="GGFL01010968">
    <property type="protein sequence ID" value="MBW75146.1"/>
    <property type="molecule type" value="Transcribed_RNA"/>
</dbReference>
<proteinExistence type="predicted"/>
<evidence type="ECO:0000313" key="1">
    <source>
        <dbReference type="EMBL" id="MBW75146.1"/>
    </source>
</evidence>
<accession>A0A2M4DC81</accession>
<sequence length="82" mass="9225">MRTRKRSISITISISSAAASRVFCRASQTCLILNPAYSPQTNRPPNSMARRRNESLCGPHYSPLASWQRNLSVDTFRVAWPS</sequence>